<dbReference type="CDD" id="cd16413">
    <property type="entry name" value="DGQHR_domain"/>
    <property type="match status" value="1"/>
</dbReference>
<organism evidence="1 2">
    <name type="scientific">Limnobaculum parvum</name>
    <dbReference type="NCBI Taxonomy" id="2172103"/>
    <lineage>
        <taxon>Bacteria</taxon>
        <taxon>Pseudomonadati</taxon>
        <taxon>Pseudomonadota</taxon>
        <taxon>Gammaproteobacteria</taxon>
        <taxon>Enterobacterales</taxon>
        <taxon>Budviciaceae</taxon>
        <taxon>Limnobaculum</taxon>
    </lineage>
</organism>
<gene>
    <name evidence="1" type="ORF">HYN51_06345</name>
</gene>
<dbReference type="InterPro" id="IPR017642">
    <property type="entry name" value="DNA_S_mod_DndB"/>
</dbReference>
<dbReference type="Pfam" id="PF14072">
    <property type="entry name" value="DndB"/>
    <property type="match status" value="1"/>
</dbReference>
<dbReference type="Proteomes" id="UP000244908">
    <property type="component" value="Chromosome"/>
</dbReference>
<dbReference type="KEGG" id="lpv:HYN51_06345"/>
<dbReference type="EMBL" id="CP029185">
    <property type="protein sequence ID" value="AWH88213.1"/>
    <property type="molecule type" value="Genomic_DNA"/>
</dbReference>
<keyword evidence="2" id="KW-1185">Reference proteome</keyword>
<reference evidence="1 2" key="1">
    <citation type="journal article" date="2019" name="Int. J. Syst. Evol. Microbiol.">
        <title>Limnobaculum parvum gen. nov., sp. nov., isolated from a freshwater lake.</title>
        <authorList>
            <person name="Baek C."/>
            <person name="Shin S.K."/>
            <person name="Yi H."/>
        </authorList>
    </citation>
    <scope>NUCLEOTIDE SEQUENCE [LARGE SCALE GENOMIC DNA]</scope>
    <source>
        <strain evidence="1 2">HYN0051</strain>
    </source>
</reference>
<accession>A0A2Y9TWX7</accession>
<name>A0A2Y9TWX7_9GAMM</name>
<dbReference type="OrthoDB" id="9789139at2"/>
<evidence type="ECO:0000313" key="2">
    <source>
        <dbReference type="Proteomes" id="UP000244908"/>
    </source>
</evidence>
<evidence type="ECO:0000313" key="1">
    <source>
        <dbReference type="EMBL" id="AWH88213.1"/>
    </source>
</evidence>
<dbReference type="RefSeq" id="WP_108900288.1">
    <property type="nucleotide sequence ID" value="NZ_CP029185.2"/>
</dbReference>
<proteinExistence type="predicted"/>
<dbReference type="AlphaFoldDB" id="A0A2Y9TWX7"/>
<protein>
    <submittedName>
        <fullName evidence="1">DGQHR domain-containing protein</fullName>
    </submittedName>
</protein>
<dbReference type="InterPro" id="IPR017601">
    <property type="entry name" value="DGQHR-contain_dom"/>
</dbReference>
<sequence length="401" mass="45296">MKSIKIKALKVSQPIGEFYCGKIKASDLVRITFSDVRRMSDSENRELDDYIGIQRPLIESRVKAIRSFISGVDSSFPNSIIIAMSSDNVSWNEDNGDFIITPNDDGDFNKLAKILDGQHRIAGFDEDNVTFVNEVGEESEFELLVTVFVDADISTQANVFSTVNLAQTKVNKSLVYDLESLAYSRSPEKTCHDIAVLLNKEKQGPFEKRIKRLGVATPKVLNETLTQAAFVENLLRLITFDAKSDRNYFLAKEKGGKASKDYNLEKIDEKNFIKYPLRKSFISEKDSVIAANVSNFFSAVMSLWPNAWEKSNKASSLNKTIGLIALFRVLKDILSYMNERYGVNALRILSIDDYYQIIDGGDLDEEEFMQLDAVSKSAKIIYDMICDNLALYEDEDEDEDA</sequence>
<dbReference type="NCBIfam" id="TIGR03187">
    <property type="entry name" value="DGQHR"/>
    <property type="match status" value="1"/>
</dbReference>